<dbReference type="GeneID" id="106530666"/>
<sequence length="363" mass="40806">MTLETYGPPLQTGGTTWMQEIVTLISSRGDPHLSQTVPNWTRAPWLEQYYCADFLKASSSRPRVLTTHLPHPLLSPALQASKARLLPPASERIVSRRNCEKRNGYSISLLNYGHICQKHAMTQSGTHMEQHTGGEAGESSHEEDYDEGGSLDDMSDGGGDDDCGDEEKWSAEDVEEEKPGGMAGWAEAMAKILGKEKSKSCDKILVQNKELNKRKEAERKLKLDKKTQVDKKQMREMMFREKPDIVKDRETERALQRIATRGVVQLFNSVRKHQKTTNNMVKEAGGSERKKSKILSSVSKRDFISVLRKAEEGGRGSDQTNKDPAPGPEKPAWSVLREDFMMEASMKDWDQISDNEGPNSRDN</sequence>
<dbReference type="OrthoDB" id="20949at2759"/>
<feature type="region of interest" description="Disordered" evidence="3">
    <location>
        <begin position="308"/>
        <end position="335"/>
    </location>
</feature>
<organism evidence="5 6">
    <name type="scientific">Austrofundulus limnaeus</name>
    <name type="common">Annual killifish</name>
    <dbReference type="NCBI Taxonomy" id="52670"/>
    <lineage>
        <taxon>Eukaryota</taxon>
        <taxon>Metazoa</taxon>
        <taxon>Chordata</taxon>
        <taxon>Craniata</taxon>
        <taxon>Vertebrata</taxon>
        <taxon>Euteleostomi</taxon>
        <taxon>Actinopterygii</taxon>
        <taxon>Neopterygii</taxon>
        <taxon>Teleostei</taxon>
        <taxon>Neoteleostei</taxon>
        <taxon>Acanthomorphata</taxon>
        <taxon>Ovalentaria</taxon>
        <taxon>Atherinomorphae</taxon>
        <taxon>Cyprinodontiformes</taxon>
        <taxon>Rivulidae</taxon>
        <taxon>Austrofundulus</taxon>
    </lineage>
</organism>
<dbReference type="KEGG" id="alim:106530666"/>
<evidence type="ECO:0000256" key="1">
    <source>
        <dbReference type="ARBA" id="ARBA00007462"/>
    </source>
</evidence>
<dbReference type="AlphaFoldDB" id="A0A2I4CP83"/>
<feature type="region of interest" description="Disordered" evidence="3">
    <location>
        <begin position="123"/>
        <end position="180"/>
    </location>
</feature>
<evidence type="ECO:0000313" key="5">
    <source>
        <dbReference type="Proteomes" id="UP000192220"/>
    </source>
</evidence>
<comment type="similarity">
    <text evidence="2">Belongs to the sulfotransferase 1 family.</text>
</comment>
<dbReference type="RefSeq" id="XP_013881791.1">
    <property type="nucleotide sequence ID" value="XM_014026337.1"/>
</dbReference>
<dbReference type="Gene3D" id="3.40.50.300">
    <property type="entry name" value="P-loop containing nucleotide triphosphate hydrolases"/>
    <property type="match status" value="1"/>
</dbReference>
<proteinExistence type="inferred from homology"/>
<feature type="region of interest" description="Disordered" evidence="3">
    <location>
        <begin position="274"/>
        <end position="296"/>
    </location>
</feature>
<dbReference type="STRING" id="52670.A0A2I4CP83"/>
<dbReference type="GO" id="GO:0000470">
    <property type="term" value="P:maturation of LSU-rRNA"/>
    <property type="evidence" value="ECO:0007669"/>
    <property type="project" value="TreeGrafter"/>
</dbReference>
<evidence type="ECO:0000259" key="4">
    <source>
        <dbReference type="Pfam" id="PF00685"/>
    </source>
</evidence>
<dbReference type="RefSeq" id="XP_013881792.1">
    <property type="nucleotide sequence ID" value="XM_014026338.1"/>
</dbReference>
<dbReference type="PANTHER" id="PTHR13245:SF14">
    <property type="entry name" value="RRP15-LIKE PROTEIN"/>
    <property type="match status" value="1"/>
</dbReference>
<evidence type="ECO:0000313" key="6">
    <source>
        <dbReference type="RefSeq" id="XP_013881791.1"/>
    </source>
</evidence>
<dbReference type="GO" id="GO:0000460">
    <property type="term" value="P:maturation of 5.8S rRNA"/>
    <property type="evidence" value="ECO:0007669"/>
    <property type="project" value="TreeGrafter"/>
</dbReference>
<dbReference type="InterPro" id="IPR000863">
    <property type="entry name" value="Sulfotransferase_dom"/>
</dbReference>
<evidence type="ECO:0000256" key="3">
    <source>
        <dbReference type="SAM" id="MobiDB-lite"/>
    </source>
</evidence>
<dbReference type="EC" id="2.8.2.-" evidence="2"/>
<dbReference type="SUPFAM" id="SSF52540">
    <property type="entry name" value="P-loop containing nucleoside triphosphate hydrolases"/>
    <property type="match status" value="1"/>
</dbReference>
<name>A0A2I4CP83_AUSLI</name>
<evidence type="ECO:0000256" key="2">
    <source>
        <dbReference type="RuleBase" id="RU361155"/>
    </source>
</evidence>
<dbReference type="InterPro" id="IPR027417">
    <property type="entry name" value="P-loop_NTPase"/>
</dbReference>
<dbReference type="GO" id="GO:0008146">
    <property type="term" value="F:sulfotransferase activity"/>
    <property type="evidence" value="ECO:0007669"/>
    <property type="project" value="InterPro"/>
</dbReference>
<feature type="region of interest" description="Disordered" evidence="3">
    <location>
        <begin position="344"/>
        <end position="363"/>
    </location>
</feature>
<feature type="domain" description="Sulfotransferase" evidence="4">
    <location>
        <begin position="13"/>
        <end position="85"/>
    </location>
</feature>
<keyword evidence="5" id="KW-1185">Reference proteome</keyword>
<feature type="compositionally biased region" description="Acidic residues" evidence="3">
    <location>
        <begin position="143"/>
        <end position="165"/>
    </location>
</feature>
<feature type="compositionally biased region" description="Polar residues" evidence="3">
    <location>
        <begin position="352"/>
        <end position="363"/>
    </location>
</feature>
<dbReference type="CTD" id="51018"/>
<dbReference type="InterPro" id="IPR012459">
    <property type="entry name" value="Rrp15"/>
</dbReference>
<gene>
    <name evidence="6 7" type="primary">rrp15</name>
</gene>
<dbReference type="PANTHER" id="PTHR13245">
    <property type="entry name" value="RRP15-LIKE PROTEIN"/>
    <property type="match status" value="1"/>
</dbReference>
<dbReference type="Pfam" id="PF07890">
    <property type="entry name" value="Rrp15p"/>
    <property type="match status" value="1"/>
</dbReference>
<reference evidence="6 7" key="1">
    <citation type="submission" date="2025-04" db="UniProtKB">
        <authorList>
            <consortium name="RefSeq"/>
        </authorList>
    </citation>
    <scope>IDENTIFICATION</scope>
</reference>
<dbReference type="Pfam" id="PF00685">
    <property type="entry name" value="Sulfotransfer_1"/>
    <property type="match status" value="1"/>
</dbReference>
<keyword evidence="2" id="KW-0808">Transferase</keyword>
<accession>A0A2I4CP83</accession>
<evidence type="ECO:0000313" key="7">
    <source>
        <dbReference type="RefSeq" id="XP_013881792.1"/>
    </source>
</evidence>
<protein>
    <recommendedName>
        <fullName evidence="2">Sulfotransferase</fullName>
        <ecNumber evidence="2">2.8.2.-</ecNumber>
    </recommendedName>
</protein>
<feature type="compositionally biased region" description="Basic and acidic residues" evidence="3">
    <location>
        <begin position="128"/>
        <end position="142"/>
    </location>
</feature>
<comment type="similarity">
    <text evidence="1">Belongs to the RRP15 family.</text>
</comment>
<dbReference type="GO" id="GO:0030687">
    <property type="term" value="C:preribosome, large subunit precursor"/>
    <property type="evidence" value="ECO:0007669"/>
    <property type="project" value="TreeGrafter"/>
</dbReference>
<dbReference type="Proteomes" id="UP000192220">
    <property type="component" value="Unplaced"/>
</dbReference>